<keyword evidence="7" id="KW-0325">Glycoprotein</keyword>
<evidence type="ECO:0000256" key="8">
    <source>
        <dbReference type="SAM" id="MobiDB-lite"/>
    </source>
</evidence>
<keyword evidence="4 9" id="KW-0732">Signal</keyword>
<dbReference type="GO" id="GO:0030328">
    <property type="term" value="P:prenylcysteine catabolic process"/>
    <property type="evidence" value="ECO:0007669"/>
    <property type="project" value="InterPro"/>
</dbReference>
<sequence>MRQATALLLLAGYSAAFQFPFKLWPSPTSAPTPGPEPTVTDVPQSSRIAIIGAGAGGSSAAFWISKAKERYGLDAGVDVYDRYGYIGGRSTTVYPYNDTSYSPVELGASVFVQINKNMWRASDEFNLTRYSFEDEDGEMGLWDGQSFVFRYGATKGFFGSLFDNVKILWRYGYFSPKNTQKLVKTMTDKFLRLYAPETPRWENVTDLPSAFEWEELISQTGSEYFRGHGVSEKFTNEVLDAMTLVNYAQDIESIHSLEAACSIAASGASSIKGGNWQVFQNFVQRSGARVFLDTNVTSITRKSSTEWTVLSSHGSADYRAVILAAPYHSTGIALPDDLAALIPKQPYVRLHVTLLTTSAPTPNPEYFGLAKGASVPTTVLTTLEGVRKGGKAPEFNSLTYHGKTVREEREDQVEEGAAVTEEGEGTTATAPAKDEWVVKIFSMAPISDEWLSDMFQGQVGWVLRKEWDAYPVLPPTTTFPPIKLDRGFFYVNAFEPLISTMETETIASRNVVEQLLREEYGTSLCAPVANETVAPVNETGTAEQVVVENVEEEEQSQPQPDAVDFVYGWDC</sequence>
<dbReference type="EMBL" id="SGPL01000412">
    <property type="protein sequence ID" value="THH12832.1"/>
    <property type="molecule type" value="Genomic_DNA"/>
</dbReference>
<accession>A0A4S4LL40</accession>
<dbReference type="OrthoDB" id="437369at2759"/>
<evidence type="ECO:0000256" key="9">
    <source>
        <dbReference type="SAM" id="SignalP"/>
    </source>
</evidence>
<dbReference type="PANTHER" id="PTHR15944">
    <property type="entry name" value="FARNESYLCYSTEINE LYASE"/>
    <property type="match status" value="1"/>
</dbReference>
<keyword evidence="5" id="KW-0274">FAD</keyword>
<feature type="chain" id="PRO_5020784309" description="Prenylcysteine lyase domain-containing protein" evidence="9">
    <location>
        <begin position="17"/>
        <end position="571"/>
    </location>
</feature>
<dbReference type="InterPro" id="IPR010795">
    <property type="entry name" value="Prenylcys_lyase"/>
</dbReference>
<dbReference type="Pfam" id="PF13450">
    <property type="entry name" value="NAD_binding_8"/>
    <property type="match status" value="1"/>
</dbReference>
<dbReference type="PIRSF" id="PIRSF036292">
    <property type="entry name" value="Prenylcysteine_oxidase"/>
    <property type="match status" value="1"/>
</dbReference>
<comment type="similarity">
    <text evidence="2">Belongs to the prenylcysteine oxidase family.</text>
</comment>
<dbReference type="Gene3D" id="3.50.50.60">
    <property type="entry name" value="FAD/NAD(P)-binding domain"/>
    <property type="match status" value="1"/>
</dbReference>
<dbReference type="InterPro" id="IPR036188">
    <property type="entry name" value="FAD/NAD-bd_sf"/>
</dbReference>
<name>A0A4S4LL40_9AGAM</name>
<comment type="cofactor">
    <cofactor evidence="1">
        <name>FAD</name>
        <dbReference type="ChEBI" id="CHEBI:57692"/>
    </cofactor>
</comment>
<dbReference type="InterPro" id="IPR017046">
    <property type="entry name" value="Prenylcysteine_Oxase1"/>
</dbReference>
<feature type="domain" description="Prenylcysteine lyase" evidence="10">
    <location>
        <begin position="161"/>
        <end position="512"/>
    </location>
</feature>
<dbReference type="GO" id="GO:0001735">
    <property type="term" value="F:prenylcysteine oxidase activity"/>
    <property type="evidence" value="ECO:0007669"/>
    <property type="project" value="InterPro"/>
</dbReference>
<evidence type="ECO:0000313" key="12">
    <source>
        <dbReference type="Proteomes" id="UP000310158"/>
    </source>
</evidence>
<evidence type="ECO:0000259" key="10">
    <source>
        <dbReference type="Pfam" id="PF07156"/>
    </source>
</evidence>
<gene>
    <name evidence="11" type="ORF">EW146_g7327</name>
</gene>
<feature type="region of interest" description="Disordered" evidence="8">
    <location>
        <begin position="408"/>
        <end position="429"/>
    </location>
</feature>
<keyword evidence="12" id="KW-1185">Reference proteome</keyword>
<keyword evidence="3" id="KW-0285">Flavoprotein</keyword>
<dbReference type="GO" id="GO:0030327">
    <property type="term" value="P:prenylated protein catabolic process"/>
    <property type="evidence" value="ECO:0007669"/>
    <property type="project" value="TreeGrafter"/>
</dbReference>
<proteinExistence type="inferred from homology"/>
<protein>
    <recommendedName>
        <fullName evidence="10">Prenylcysteine lyase domain-containing protein</fullName>
    </recommendedName>
</protein>
<keyword evidence="6" id="KW-0560">Oxidoreductase</keyword>
<feature type="signal peptide" evidence="9">
    <location>
        <begin position="1"/>
        <end position="16"/>
    </location>
</feature>
<dbReference type="AlphaFoldDB" id="A0A4S4LL40"/>
<dbReference type="Pfam" id="PF07156">
    <property type="entry name" value="Prenylcys_lyase"/>
    <property type="match status" value="1"/>
</dbReference>
<evidence type="ECO:0000256" key="1">
    <source>
        <dbReference type="ARBA" id="ARBA00001974"/>
    </source>
</evidence>
<dbReference type="Proteomes" id="UP000310158">
    <property type="component" value="Unassembled WGS sequence"/>
</dbReference>
<evidence type="ECO:0000313" key="11">
    <source>
        <dbReference type="EMBL" id="THH12832.1"/>
    </source>
</evidence>
<evidence type="ECO:0000256" key="2">
    <source>
        <dbReference type="ARBA" id="ARBA00009967"/>
    </source>
</evidence>
<evidence type="ECO:0000256" key="6">
    <source>
        <dbReference type="ARBA" id="ARBA00023002"/>
    </source>
</evidence>
<organism evidence="11 12">
    <name type="scientific">Bondarzewia mesenterica</name>
    <dbReference type="NCBI Taxonomy" id="1095465"/>
    <lineage>
        <taxon>Eukaryota</taxon>
        <taxon>Fungi</taxon>
        <taxon>Dikarya</taxon>
        <taxon>Basidiomycota</taxon>
        <taxon>Agaricomycotina</taxon>
        <taxon>Agaricomycetes</taxon>
        <taxon>Russulales</taxon>
        <taxon>Bondarzewiaceae</taxon>
        <taxon>Bondarzewia</taxon>
    </lineage>
</organism>
<comment type="caution">
    <text evidence="11">The sequence shown here is derived from an EMBL/GenBank/DDBJ whole genome shotgun (WGS) entry which is preliminary data.</text>
</comment>
<dbReference type="PANTHER" id="PTHR15944:SF0">
    <property type="entry name" value="PRENYLCYSTEINE LYASE DOMAIN-CONTAINING PROTEIN"/>
    <property type="match status" value="1"/>
</dbReference>
<feature type="compositionally biased region" description="Low complexity" evidence="8">
    <location>
        <begin position="415"/>
        <end position="429"/>
    </location>
</feature>
<evidence type="ECO:0000256" key="5">
    <source>
        <dbReference type="ARBA" id="ARBA00022827"/>
    </source>
</evidence>
<dbReference type="SUPFAM" id="SSF51905">
    <property type="entry name" value="FAD/NAD(P)-binding domain"/>
    <property type="match status" value="1"/>
</dbReference>
<reference evidence="11 12" key="1">
    <citation type="submission" date="2019-02" db="EMBL/GenBank/DDBJ databases">
        <title>Genome sequencing of the rare red list fungi Bondarzewia mesenterica.</title>
        <authorList>
            <person name="Buettner E."/>
            <person name="Kellner H."/>
        </authorList>
    </citation>
    <scope>NUCLEOTIDE SEQUENCE [LARGE SCALE GENOMIC DNA]</scope>
    <source>
        <strain evidence="11 12">DSM 108281</strain>
    </source>
</reference>
<evidence type="ECO:0000256" key="7">
    <source>
        <dbReference type="ARBA" id="ARBA00023180"/>
    </source>
</evidence>
<evidence type="ECO:0000256" key="4">
    <source>
        <dbReference type="ARBA" id="ARBA00022729"/>
    </source>
</evidence>
<evidence type="ECO:0000256" key="3">
    <source>
        <dbReference type="ARBA" id="ARBA00022630"/>
    </source>
</evidence>